<gene>
    <name evidence="4" type="ORF">SAMN02745673_04883</name>
</gene>
<keyword evidence="2" id="KW-0560">Oxidoreductase</keyword>
<comment type="similarity">
    <text evidence="1">Belongs to the short-chain dehydrogenases/reductases (SDR) family.</text>
</comment>
<evidence type="ECO:0000313" key="5">
    <source>
        <dbReference type="Proteomes" id="UP000190637"/>
    </source>
</evidence>
<dbReference type="STRING" id="1122192.SAMN02745673_04883"/>
<protein>
    <submittedName>
        <fullName evidence="4">NADP-dependent 3-hydroxy acid dehydrogenase YdfG</fullName>
    </submittedName>
</protein>
<keyword evidence="5" id="KW-1185">Reference proteome</keyword>
<dbReference type="InterPro" id="IPR036291">
    <property type="entry name" value="NAD(P)-bd_dom_sf"/>
</dbReference>
<name>A0A1T4TEH8_9ACTN</name>
<dbReference type="PROSITE" id="PS00061">
    <property type="entry name" value="ADH_SHORT"/>
    <property type="match status" value="1"/>
</dbReference>
<evidence type="ECO:0000259" key="3">
    <source>
        <dbReference type="SMART" id="SM00822"/>
    </source>
</evidence>
<dbReference type="PANTHER" id="PTHR43669">
    <property type="entry name" value="5-KETO-D-GLUCONATE 5-REDUCTASE"/>
    <property type="match status" value="1"/>
</dbReference>
<dbReference type="GO" id="GO:0016491">
    <property type="term" value="F:oxidoreductase activity"/>
    <property type="evidence" value="ECO:0007669"/>
    <property type="project" value="UniProtKB-KW"/>
</dbReference>
<evidence type="ECO:0000256" key="2">
    <source>
        <dbReference type="ARBA" id="ARBA00023002"/>
    </source>
</evidence>
<dbReference type="RefSeq" id="WP_078764094.1">
    <property type="nucleotide sequence ID" value="NZ_FUWS01000021.1"/>
</dbReference>
<feature type="domain" description="Ketoreductase" evidence="3">
    <location>
        <begin position="10"/>
        <end position="187"/>
    </location>
</feature>
<dbReference type="InterPro" id="IPR020904">
    <property type="entry name" value="Sc_DH/Rdtase_CS"/>
</dbReference>
<dbReference type="OrthoDB" id="3691025at2"/>
<dbReference type="SUPFAM" id="SSF51735">
    <property type="entry name" value="NAD(P)-binding Rossmann-fold domains"/>
    <property type="match status" value="1"/>
</dbReference>
<proteinExistence type="inferred from homology"/>
<dbReference type="PRINTS" id="PR00081">
    <property type="entry name" value="GDHRDH"/>
</dbReference>
<organism evidence="4 5">
    <name type="scientific">Marinactinospora thermotolerans DSM 45154</name>
    <dbReference type="NCBI Taxonomy" id="1122192"/>
    <lineage>
        <taxon>Bacteria</taxon>
        <taxon>Bacillati</taxon>
        <taxon>Actinomycetota</taxon>
        <taxon>Actinomycetes</taxon>
        <taxon>Streptosporangiales</taxon>
        <taxon>Nocardiopsidaceae</taxon>
        <taxon>Marinactinospora</taxon>
    </lineage>
</organism>
<sequence>MAHPFTPPGTTVVVTGGAGGIGRALAERFLAEGAARVIVADLDPERVERTVAELGERAHALVLDVTDEAAVTAAVAAVEREHAPIDLWCSNAGVAAGRDLGAAADWDLSWRVHVLAHVHVARALLPRMVERGHGHLLVTASAAGLLTNLDAAPYSVTKHGAVALAEWLAIRHAGTGVGVSCLCPQGVNTAMTAGDGPTAATRLGGAYLEPEDVAEATITALRDGRFLVLPHPEVADYERRRAEDRDRWLGGMARAWARVRGVGAE</sequence>
<dbReference type="AlphaFoldDB" id="A0A1T4TEH8"/>
<dbReference type="InterPro" id="IPR002347">
    <property type="entry name" value="SDR_fam"/>
</dbReference>
<dbReference type="SMART" id="SM00822">
    <property type="entry name" value="PKS_KR"/>
    <property type="match status" value="1"/>
</dbReference>
<dbReference type="Gene3D" id="3.40.50.720">
    <property type="entry name" value="NAD(P)-binding Rossmann-like Domain"/>
    <property type="match status" value="1"/>
</dbReference>
<dbReference type="Proteomes" id="UP000190637">
    <property type="component" value="Unassembled WGS sequence"/>
</dbReference>
<reference evidence="4 5" key="1">
    <citation type="submission" date="2017-02" db="EMBL/GenBank/DDBJ databases">
        <authorList>
            <person name="Peterson S.W."/>
        </authorList>
    </citation>
    <scope>NUCLEOTIDE SEQUENCE [LARGE SCALE GENOMIC DNA]</scope>
    <source>
        <strain evidence="4 5">DSM 45154</strain>
    </source>
</reference>
<accession>A0A1T4TEH8</accession>
<evidence type="ECO:0000256" key="1">
    <source>
        <dbReference type="ARBA" id="ARBA00006484"/>
    </source>
</evidence>
<dbReference type="Pfam" id="PF00106">
    <property type="entry name" value="adh_short"/>
    <property type="match status" value="1"/>
</dbReference>
<dbReference type="EMBL" id="FUWS01000021">
    <property type="protein sequence ID" value="SKA38884.1"/>
    <property type="molecule type" value="Genomic_DNA"/>
</dbReference>
<evidence type="ECO:0000313" key="4">
    <source>
        <dbReference type="EMBL" id="SKA38884.1"/>
    </source>
</evidence>
<dbReference type="PANTHER" id="PTHR43669:SF8">
    <property type="entry name" value="SHORT-CHAIN TYPE DEHYDROGENASE_REDUCTASE-RELATED"/>
    <property type="match status" value="1"/>
</dbReference>
<dbReference type="InterPro" id="IPR057326">
    <property type="entry name" value="KR_dom"/>
</dbReference>